<sequence>MHPIPGFFPRARSGSPITRQNTFRNLAWGFTGATFAAAVVFYMSKKYVEGRRRADLEIYDAGECSDSYLRFLRIHENSSQFSLIPVYAGFGDTLLVRTKEGKLWLIDGGPVTMAPGAKVQADVASVPYYQYLQAALRRYCTDKDTKRINKLDGIVVTHPDGDHVQGIIRLLEDWLYHPGQTSDERPLDFDGPVIMTDLFLQKGRFNLDKNFKDRKLSVHLQKQKFSVVDLNDFKEFYDTNHISKIIPDEMLNNSETQICVMIRRKGRYSKLKKLPKPSLESPKPSEEAYYELEVAELEAPNFAVDSSIRNRLSIDSRFTNGNGNDLDLFTTGDGVARNIASRLPASKNVHIFKVPHHGSKSNSLVDYAPPRDLHSDLAFVLAMLVWRYAPRNRILDPNEAVFEAASEARKLLYKVYFADLKNRFASSPKVRIVVDQSQLESLLDMLQEETRKYWSELGTKIQLGEKESFQSLSLDGNHKTTKSLIKKIWGRLEREENRILTGGKTTQAEDIKFSPAKTKTTMAKSFYESLPAESKGDETDYLKSETWRFTFEENHVARLRTATKIKKFYDSFSAQNYVISANGRHGHPNDELLAGIISSVLTRKEVGKVRRIFVTTGYAVRIDHVIDLVQKVLSINPIPLATWKDFVGIYSFYDDFLAEIPTDAKNVANCVLIPFVPPGIDLDDPQDTQLRYLEHAFNASLPSNIPRARVSWKTQFHLSVVDSKGKVVSHLGLNGQGHLIHQPLDTPDRAVFSLEVENRPLKLSLPPPSPELSVYQYAMKKLLPNQTKQFMVSPAKLAVYLPRLNQKHRLCLVYEEDGKQLMEPSIGPDKKPLEKVEFKEPVGTKSTSGRVLFEQLDVST</sequence>
<keyword evidence="1" id="KW-0472">Membrane</keyword>
<name>A0A8H5HWE5_9AGAR</name>
<evidence type="ECO:0000256" key="1">
    <source>
        <dbReference type="SAM" id="Phobius"/>
    </source>
</evidence>
<dbReference type="InterPro" id="IPR036866">
    <property type="entry name" value="RibonucZ/Hydroxyglut_hydro"/>
</dbReference>
<keyword evidence="1" id="KW-1133">Transmembrane helix</keyword>
<dbReference type="AlphaFoldDB" id="A0A8H5HWE5"/>
<evidence type="ECO:0000313" key="2">
    <source>
        <dbReference type="EMBL" id="KAF5390792.1"/>
    </source>
</evidence>
<feature type="transmembrane region" description="Helical" evidence="1">
    <location>
        <begin position="26"/>
        <end position="43"/>
    </location>
</feature>
<keyword evidence="3" id="KW-1185">Reference proteome</keyword>
<proteinExistence type="predicted"/>
<accession>A0A8H5HWE5</accession>
<dbReference type="Gene3D" id="3.60.15.10">
    <property type="entry name" value="Ribonuclease Z/Hydroxyacylglutathione hydrolase-like"/>
    <property type="match status" value="1"/>
</dbReference>
<dbReference type="EMBL" id="JAACJN010000013">
    <property type="protein sequence ID" value="KAF5390792.1"/>
    <property type="molecule type" value="Genomic_DNA"/>
</dbReference>
<evidence type="ECO:0000313" key="3">
    <source>
        <dbReference type="Proteomes" id="UP000518752"/>
    </source>
</evidence>
<comment type="caution">
    <text evidence="2">The sequence shown here is derived from an EMBL/GenBank/DDBJ whole genome shotgun (WGS) entry which is preliminary data.</text>
</comment>
<protein>
    <recommendedName>
        <fullName evidence="4">Metallo-beta-lactamase domain-containing protein</fullName>
    </recommendedName>
</protein>
<organism evidence="2 3">
    <name type="scientific">Collybiopsis confluens</name>
    <dbReference type="NCBI Taxonomy" id="2823264"/>
    <lineage>
        <taxon>Eukaryota</taxon>
        <taxon>Fungi</taxon>
        <taxon>Dikarya</taxon>
        <taxon>Basidiomycota</taxon>
        <taxon>Agaricomycotina</taxon>
        <taxon>Agaricomycetes</taxon>
        <taxon>Agaricomycetidae</taxon>
        <taxon>Agaricales</taxon>
        <taxon>Marasmiineae</taxon>
        <taxon>Omphalotaceae</taxon>
        <taxon>Collybiopsis</taxon>
    </lineage>
</organism>
<keyword evidence="1" id="KW-0812">Transmembrane</keyword>
<dbReference type="Proteomes" id="UP000518752">
    <property type="component" value="Unassembled WGS sequence"/>
</dbReference>
<gene>
    <name evidence="2" type="ORF">D9757_004465</name>
</gene>
<dbReference type="PANTHER" id="PTHR30619">
    <property type="entry name" value="DNA INTERNALIZATION/COMPETENCE PROTEIN COMEC/REC2"/>
    <property type="match status" value="1"/>
</dbReference>
<dbReference type="SUPFAM" id="SSF56281">
    <property type="entry name" value="Metallo-hydrolase/oxidoreductase"/>
    <property type="match status" value="1"/>
</dbReference>
<dbReference type="PANTHER" id="PTHR30619:SF1">
    <property type="entry name" value="RECOMBINATION PROTEIN 2"/>
    <property type="match status" value="1"/>
</dbReference>
<dbReference type="InterPro" id="IPR052159">
    <property type="entry name" value="Competence_DNA_uptake"/>
</dbReference>
<dbReference type="OrthoDB" id="3246270at2759"/>
<evidence type="ECO:0008006" key="4">
    <source>
        <dbReference type="Google" id="ProtNLM"/>
    </source>
</evidence>
<reference evidence="2 3" key="1">
    <citation type="journal article" date="2020" name="ISME J.">
        <title>Uncovering the hidden diversity of litter-decomposition mechanisms in mushroom-forming fungi.</title>
        <authorList>
            <person name="Floudas D."/>
            <person name="Bentzer J."/>
            <person name="Ahren D."/>
            <person name="Johansson T."/>
            <person name="Persson P."/>
            <person name="Tunlid A."/>
        </authorList>
    </citation>
    <scope>NUCLEOTIDE SEQUENCE [LARGE SCALE GENOMIC DNA]</scope>
    <source>
        <strain evidence="2 3">CBS 406.79</strain>
    </source>
</reference>